<gene>
    <name evidence="8" type="ORF">VTK73DRAFT_7292</name>
</gene>
<dbReference type="Proteomes" id="UP001586593">
    <property type="component" value="Unassembled WGS sequence"/>
</dbReference>
<protein>
    <recommendedName>
        <fullName evidence="7">LysM domain-containing protein</fullName>
    </recommendedName>
</protein>
<dbReference type="EMBL" id="JAZHXJ010000455">
    <property type="protein sequence ID" value="KAL1860491.1"/>
    <property type="molecule type" value="Genomic_DNA"/>
</dbReference>
<dbReference type="SUPFAM" id="SSF54106">
    <property type="entry name" value="LysM domain"/>
    <property type="match status" value="4"/>
</dbReference>
<feature type="domain" description="LysM" evidence="7">
    <location>
        <begin position="295"/>
        <end position="342"/>
    </location>
</feature>
<dbReference type="InterPro" id="IPR036779">
    <property type="entry name" value="LysM_dom_sf"/>
</dbReference>
<evidence type="ECO:0000256" key="5">
    <source>
        <dbReference type="SAM" id="MobiDB-lite"/>
    </source>
</evidence>
<dbReference type="Gene3D" id="3.10.350.10">
    <property type="entry name" value="LysM domain"/>
    <property type="match status" value="4"/>
</dbReference>
<keyword evidence="1" id="KW-0147">Chitin-binding</keyword>
<evidence type="ECO:0000256" key="3">
    <source>
        <dbReference type="ARBA" id="ARBA00023026"/>
    </source>
</evidence>
<dbReference type="CDD" id="cd00118">
    <property type="entry name" value="LysM"/>
    <property type="match status" value="3"/>
</dbReference>
<reference evidence="8 9" key="1">
    <citation type="journal article" date="2024" name="Commun. Biol.">
        <title>Comparative genomic analysis of thermophilic fungi reveals convergent evolutionary adaptations and gene losses.</title>
        <authorList>
            <person name="Steindorff A.S."/>
            <person name="Aguilar-Pontes M.V."/>
            <person name="Robinson A.J."/>
            <person name="Andreopoulos B."/>
            <person name="LaButti K."/>
            <person name="Kuo A."/>
            <person name="Mondo S."/>
            <person name="Riley R."/>
            <person name="Otillar R."/>
            <person name="Haridas S."/>
            <person name="Lipzen A."/>
            <person name="Grimwood J."/>
            <person name="Schmutz J."/>
            <person name="Clum A."/>
            <person name="Reid I.D."/>
            <person name="Moisan M.C."/>
            <person name="Butler G."/>
            <person name="Nguyen T.T.M."/>
            <person name="Dewar K."/>
            <person name="Conant G."/>
            <person name="Drula E."/>
            <person name="Henrissat B."/>
            <person name="Hansel C."/>
            <person name="Singer S."/>
            <person name="Hutchinson M.I."/>
            <person name="de Vries R.P."/>
            <person name="Natvig D.O."/>
            <person name="Powell A.J."/>
            <person name="Tsang A."/>
            <person name="Grigoriev I.V."/>
        </authorList>
    </citation>
    <scope>NUCLEOTIDE SEQUENCE [LARGE SCALE GENOMIC DNA]</scope>
    <source>
        <strain evidence="8 9">ATCC 24622</strain>
    </source>
</reference>
<dbReference type="Pfam" id="PF01476">
    <property type="entry name" value="LysM"/>
    <property type="match status" value="3"/>
</dbReference>
<keyword evidence="2 6" id="KW-0732">Signal</keyword>
<feature type="domain" description="LysM" evidence="7">
    <location>
        <begin position="27"/>
        <end position="74"/>
    </location>
</feature>
<organism evidence="8 9">
    <name type="scientific">Phialemonium thermophilum</name>
    <dbReference type="NCBI Taxonomy" id="223376"/>
    <lineage>
        <taxon>Eukaryota</taxon>
        <taxon>Fungi</taxon>
        <taxon>Dikarya</taxon>
        <taxon>Ascomycota</taxon>
        <taxon>Pezizomycotina</taxon>
        <taxon>Sordariomycetes</taxon>
        <taxon>Sordariomycetidae</taxon>
        <taxon>Cephalothecales</taxon>
        <taxon>Cephalothecaceae</taxon>
        <taxon>Phialemonium</taxon>
    </lineage>
</organism>
<keyword evidence="9" id="KW-1185">Reference proteome</keyword>
<evidence type="ECO:0000313" key="9">
    <source>
        <dbReference type="Proteomes" id="UP001586593"/>
    </source>
</evidence>
<dbReference type="InterPro" id="IPR018392">
    <property type="entry name" value="LysM"/>
</dbReference>
<proteinExistence type="inferred from homology"/>
<dbReference type="PROSITE" id="PS51782">
    <property type="entry name" value="LYSM"/>
    <property type="match status" value="4"/>
</dbReference>
<accession>A0ABR3WF59</accession>
<dbReference type="SMART" id="SM00257">
    <property type="entry name" value="LysM"/>
    <property type="match status" value="4"/>
</dbReference>
<evidence type="ECO:0000256" key="2">
    <source>
        <dbReference type="ARBA" id="ARBA00022729"/>
    </source>
</evidence>
<comment type="caution">
    <text evidence="8">The sequence shown here is derived from an EMBL/GenBank/DDBJ whole genome shotgun (WGS) entry which is preliminary data.</text>
</comment>
<evidence type="ECO:0000256" key="4">
    <source>
        <dbReference type="ARBA" id="ARBA00044955"/>
    </source>
</evidence>
<evidence type="ECO:0000256" key="1">
    <source>
        <dbReference type="ARBA" id="ARBA00022669"/>
    </source>
</evidence>
<evidence type="ECO:0000259" key="7">
    <source>
        <dbReference type="PROSITE" id="PS51782"/>
    </source>
</evidence>
<sequence length="346" mass="36707">MARFTSSWTAIWVAVLGATSAAADCSYKWAASPGDTCASMASDWGITTAQFIQYNPSVGPNCENGLSVGQEYCVEWDFNSGPPPPPPASPTTTSKGTTTTAPSHSGAPEPTQPGLISTCTSYYQVASGDTCGAIVSKYGTFSLDEFYKWNPGVGKGELLLAFLPIIFPHLPSMNEKIADIVSRLYQSLAPPTTTQTSPAGNAPSPMQTGIISTCNAFYKVQSGDTCQAIVDEYGTFSLDDFYKWNKGVGDGCTSLWVDYYVCVGVPGTPSKPTATTSAPAGPTPTQPGIIASCNAWYQAKSGDFCQALVDSYKTFTLADFIKWNPAVQSDCSGLWIGYYYCVGVKS</sequence>
<dbReference type="InterPro" id="IPR052210">
    <property type="entry name" value="LysM1-like"/>
</dbReference>
<evidence type="ECO:0000313" key="8">
    <source>
        <dbReference type="EMBL" id="KAL1860491.1"/>
    </source>
</evidence>
<dbReference type="PANTHER" id="PTHR34997:SF2">
    <property type="entry name" value="LYSM DOMAIN-CONTAINING PROTEIN-RELATED"/>
    <property type="match status" value="1"/>
</dbReference>
<feature type="domain" description="LysM" evidence="7">
    <location>
        <begin position="216"/>
        <end position="263"/>
    </location>
</feature>
<evidence type="ECO:0000256" key="6">
    <source>
        <dbReference type="SAM" id="SignalP"/>
    </source>
</evidence>
<keyword evidence="3" id="KW-0843">Virulence</keyword>
<feature type="region of interest" description="Disordered" evidence="5">
    <location>
        <begin position="79"/>
        <end position="112"/>
    </location>
</feature>
<dbReference type="PANTHER" id="PTHR34997">
    <property type="entry name" value="AM15"/>
    <property type="match status" value="1"/>
</dbReference>
<feature type="signal peptide" evidence="6">
    <location>
        <begin position="1"/>
        <end position="23"/>
    </location>
</feature>
<feature type="chain" id="PRO_5046859578" description="LysM domain-containing protein" evidence="6">
    <location>
        <begin position="24"/>
        <end position="346"/>
    </location>
</feature>
<feature type="domain" description="LysM" evidence="7">
    <location>
        <begin position="121"/>
        <end position="167"/>
    </location>
</feature>
<comment type="similarity">
    <text evidence="4">Belongs to the secreted LysM effector family.</text>
</comment>
<feature type="compositionally biased region" description="Low complexity" evidence="5">
    <location>
        <begin position="90"/>
        <end position="103"/>
    </location>
</feature>
<name>A0ABR3WF59_9PEZI</name>